<protein>
    <submittedName>
        <fullName evidence="2">Uncharacterized protein</fullName>
    </submittedName>
</protein>
<gene>
    <name evidence="2" type="ORF">F5147DRAFT_658280</name>
</gene>
<organism evidence="2 3">
    <name type="scientific">Suillus discolor</name>
    <dbReference type="NCBI Taxonomy" id="1912936"/>
    <lineage>
        <taxon>Eukaryota</taxon>
        <taxon>Fungi</taxon>
        <taxon>Dikarya</taxon>
        <taxon>Basidiomycota</taxon>
        <taxon>Agaricomycotina</taxon>
        <taxon>Agaricomycetes</taxon>
        <taxon>Agaricomycetidae</taxon>
        <taxon>Boletales</taxon>
        <taxon>Suillineae</taxon>
        <taxon>Suillaceae</taxon>
        <taxon>Suillus</taxon>
    </lineage>
</organism>
<dbReference type="Proteomes" id="UP000823399">
    <property type="component" value="Unassembled WGS sequence"/>
</dbReference>
<dbReference type="GeneID" id="64696673"/>
<dbReference type="RefSeq" id="XP_041286076.1">
    <property type="nucleotide sequence ID" value="XM_041434414.1"/>
</dbReference>
<evidence type="ECO:0000313" key="3">
    <source>
        <dbReference type="Proteomes" id="UP000823399"/>
    </source>
</evidence>
<name>A0A9P7JMS6_9AGAM</name>
<evidence type="ECO:0000313" key="2">
    <source>
        <dbReference type="EMBL" id="KAG2090017.1"/>
    </source>
</evidence>
<keyword evidence="3" id="KW-1185">Reference proteome</keyword>
<comment type="caution">
    <text evidence="2">The sequence shown here is derived from an EMBL/GenBank/DDBJ whole genome shotgun (WGS) entry which is preliminary data.</text>
</comment>
<sequence length="118" mass="12779">MPPHPKFNASGTNGNIRSDTHQPHIHGQAMRVQTARFTRGDVPLETMGANLDKSSRPIVTATRLNQQVPCLSDGPRITYGCLKNMNFGVGKPGCALSTAELLTRREVAKLGRTPDSRG</sequence>
<feature type="region of interest" description="Disordered" evidence="1">
    <location>
        <begin position="1"/>
        <end position="30"/>
    </location>
</feature>
<accession>A0A9P7JMS6</accession>
<proteinExistence type="predicted"/>
<reference evidence="2" key="1">
    <citation type="journal article" date="2020" name="New Phytol.">
        <title>Comparative genomics reveals dynamic genome evolution in host specialist ectomycorrhizal fungi.</title>
        <authorList>
            <person name="Lofgren L.A."/>
            <person name="Nguyen N.H."/>
            <person name="Vilgalys R."/>
            <person name="Ruytinx J."/>
            <person name="Liao H.L."/>
            <person name="Branco S."/>
            <person name="Kuo A."/>
            <person name="LaButti K."/>
            <person name="Lipzen A."/>
            <person name="Andreopoulos W."/>
            <person name="Pangilinan J."/>
            <person name="Riley R."/>
            <person name="Hundley H."/>
            <person name="Na H."/>
            <person name="Barry K."/>
            <person name="Grigoriev I.V."/>
            <person name="Stajich J.E."/>
            <person name="Kennedy P.G."/>
        </authorList>
    </citation>
    <scope>NUCLEOTIDE SEQUENCE</scope>
    <source>
        <strain evidence="2">FC423</strain>
    </source>
</reference>
<dbReference type="EMBL" id="JABBWM010000107">
    <property type="protein sequence ID" value="KAG2090017.1"/>
    <property type="molecule type" value="Genomic_DNA"/>
</dbReference>
<evidence type="ECO:0000256" key="1">
    <source>
        <dbReference type="SAM" id="MobiDB-lite"/>
    </source>
</evidence>
<dbReference type="AlphaFoldDB" id="A0A9P7JMS6"/>